<proteinExistence type="predicted"/>
<evidence type="ECO:0000313" key="2">
    <source>
        <dbReference type="EMBL" id="CAG9317981.1"/>
    </source>
</evidence>
<evidence type="ECO:0000259" key="1">
    <source>
        <dbReference type="SMART" id="SM00181"/>
    </source>
</evidence>
<dbReference type="EMBL" id="CAJZBQ010000020">
    <property type="protein sequence ID" value="CAG9317981.1"/>
    <property type="molecule type" value="Genomic_DNA"/>
</dbReference>
<dbReference type="InterPro" id="IPR000742">
    <property type="entry name" value="EGF"/>
</dbReference>
<dbReference type="SUPFAM" id="SSF57184">
    <property type="entry name" value="Growth factor receptor domain"/>
    <property type="match status" value="7"/>
</dbReference>
<feature type="domain" description="EGF-like" evidence="1">
    <location>
        <begin position="47"/>
        <end position="87"/>
    </location>
</feature>
<dbReference type="AlphaFoldDB" id="A0AAU9JB88"/>
<dbReference type="PANTHER" id="PTHR15332">
    <property type="entry name" value="PROPROTEIN CONVERTASE SUBTILISIN_KEXIN TYPE 5-LIKE"/>
    <property type="match status" value="1"/>
</dbReference>
<feature type="domain" description="EGF-like" evidence="1">
    <location>
        <begin position="899"/>
        <end position="942"/>
    </location>
</feature>
<dbReference type="PANTHER" id="PTHR15332:SF175">
    <property type="entry name" value="PROPROTEIN CONVERTASE SUBTILISIN_KEXIN TYPE 5-LIKE"/>
    <property type="match status" value="1"/>
</dbReference>
<reference evidence="2" key="1">
    <citation type="submission" date="2021-09" db="EMBL/GenBank/DDBJ databases">
        <authorList>
            <consortium name="AG Swart"/>
            <person name="Singh M."/>
            <person name="Singh A."/>
            <person name="Seah K."/>
            <person name="Emmerich C."/>
        </authorList>
    </citation>
    <scope>NUCLEOTIDE SEQUENCE</scope>
    <source>
        <strain evidence="2">ATCC30299</strain>
    </source>
</reference>
<gene>
    <name evidence="2" type="ORF">BSTOLATCC_MIC20465</name>
</gene>
<accession>A0AAU9JB88</accession>
<dbReference type="Gene3D" id="2.10.220.10">
    <property type="entry name" value="Hormone Receptor, Insulin-like Growth Factor Receptor 1, Chain A, domain 2"/>
    <property type="match status" value="1"/>
</dbReference>
<sequence>MTFYNNWCYCTNPEGSVFNSTSKNCNCPNGTWNDGRYCQACNETCSSCTNQDTCTSCIDTTNMNLIQGTCSCKDPSSSLNPASGLCEYQAGYYMENSICYACQPPCKTCINSTFCSSCLGSNMTLADGICSCPANSTFSLADGVCHCIIGYFLDQSQVCQSCFLGCATCNDSSCLSCMDPGAMTIQNGVCSCRFPGAHFNSTTNKCDCPVGMFRNGSECFSCSDGCLSCTSETECLSCFEPREFDYPYTLISGSCECLYNNSFSDGSNGCSCSEGYYLTQDKLQCLDCPDGCLTCSSFNGFCGQNQSVCCLSCVDPRMFISSNGLCQCGLSNSYFSSQLKSCQCNGGYYLSNDTCSLCSLPCGNCTTDPLNCTSCALPGQMTLLNNTCSCTSPSSSIYDLKLNECICPTGKYLNNTNCDVCPATCMSCESSANCLSCVDPIHMTIGNNGICTCPKNSTFDGKACVCNNNYFWRGLECTYCKSPCNKCVSQTICLSCMDPNNFALKNGECRCRDPNAHFNNVEDLCVCNDGYFMVNSACRACQVTCSTCENSIACTGCIDKDYMNLINGICACNDTNASFISSQKKCVCNQGYQLVNSVCIECPVEYSACSASNVCTQCVNPEEMTVISVACICNINNTIYDSFSNSCSCKEKYYYDGNECVACQSPLCARCENNRCSSCNYPVNMDLSCGICSCSDPNSYFNTSSGLCECLHDFEPNLIENTLKCVPIWSPCREFSVDGLCLKCADNSMQLYQGQCYCLDPNASYNKTTQNCTCNFGYQLTAYSKLCQPCDSQLYGGINGCVNCNSGICLECQKGMRLDWNRCNCLSGQIWNDFIGTCVCLRGYWNSTQCPSCGCYSCSTNGACLEPCSQNSTWIYGKCTCNNGFYECSPNQCCTMSRTCSDRSRGYCGACVSSMELINDNKGILCLCPFNSAYNSQLNKCVPACSIFCNNCSSNSTCLSCQAPFLAQNENCMCDPNAVQSWNTCICKDGYYMNSTYSCLPCPENCATCISATICTSCRGDFVLVNKNCLCSDFNAVYNSQISQCECSTGYYSKGSKCKACLTTCYDCLDDGTTCTSCVDKIIWF</sequence>
<name>A0AAU9JB88_9CILI</name>
<organism evidence="2 3">
    <name type="scientific">Blepharisma stoltei</name>
    <dbReference type="NCBI Taxonomy" id="1481888"/>
    <lineage>
        <taxon>Eukaryota</taxon>
        <taxon>Sar</taxon>
        <taxon>Alveolata</taxon>
        <taxon>Ciliophora</taxon>
        <taxon>Postciliodesmatophora</taxon>
        <taxon>Heterotrichea</taxon>
        <taxon>Heterotrichida</taxon>
        <taxon>Blepharismidae</taxon>
        <taxon>Blepharisma</taxon>
    </lineage>
</organism>
<dbReference type="SMART" id="SM00181">
    <property type="entry name" value="EGF"/>
    <property type="match status" value="6"/>
</dbReference>
<dbReference type="SMART" id="SM00261">
    <property type="entry name" value="FU"/>
    <property type="match status" value="8"/>
</dbReference>
<feature type="domain" description="EGF-like" evidence="1">
    <location>
        <begin position="789"/>
        <end position="824"/>
    </location>
</feature>
<dbReference type="InterPro" id="IPR009030">
    <property type="entry name" value="Growth_fac_rcpt_cys_sf"/>
</dbReference>
<feature type="domain" description="EGF-like" evidence="1">
    <location>
        <begin position="1001"/>
        <end position="1030"/>
    </location>
</feature>
<dbReference type="InterPro" id="IPR006212">
    <property type="entry name" value="Furin_repeat"/>
</dbReference>
<evidence type="ECO:0000313" key="3">
    <source>
        <dbReference type="Proteomes" id="UP001162131"/>
    </source>
</evidence>
<feature type="domain" description="EGF-like" evidence="1">
    <location>
        <begin position="427"/>
        <end position="465"/>
    </location>
</feature>
<dbReference type="Proteomes" id="UP001162131">
    <property type="component" value="Unassembled WGS sequence"/>
</dbReference>
<feature type="domain" description="EGF-like" evidence="1">
    <location>
        <begin position="101"/>
        <end position="131"/>
    </location>
</feature>
<keyword evidence="3" id="KW-1185">Reference proteome</keyword>
<comment type="caution">
    <text evidence="2">The sequence shown here is derived from an EMBL/GenBank/DDBJ whole genome shotgun (WGS) entry which is preliminary data.</text>
</comment>
<protein>
    <recommendedName>
        <fullName evidence="1">EGF-like domain-containing protein</fullName>
    </recommendedName>
</protein>